<dbReference type="Proteomes" id="UP001611450">
    <property type="component" value="Unassembled WGS sequence"/>
</dbReference>
<dbReference type="InterPro" id="IPR023213">
    <property type="entry name" value="CAT-like_dom_sf"/>
</dbReference>
<feature type="domain" description="Carrier" evidence="4">
    <location>
        <begin position="1615"/>
        <end position="1690"/>
    </location>
</feature>
<dbReference type="InterPro" id="IPR020806">
    <property type="entry name" value="PKS_PP-bd"/>
</dbReference>
<accession>A0ABW7WM36</accession>
<dbReference type="InterPro" id="IPR001242">
    <property type="entry name" value="Condensation_dom"/>
</dbReference>
<dbReference type="InterPro" id="IPR020845">
    <property type="entry name" value="AMP-binding_CS"/>
</dbReference>
<dbReference type="PANTHER" id="PTHR45527">
    <property type="entry name" value="NONRIBOSOMAL PEPTIDE SYNTHETASE"/>
    <property type="match status" value="1"/>
</dbReference>
<dbReference type="SUPFAM" id="SSF56801">
    <property type="entry name" value="Acetyl-CoA synthetase-like"/>
    <property type="match status" value="3"/>
</dbReference>
<dbReference type="Gene3D" id="3.30.300.30">
    <property type="match status" value="2"/>
</dbReference>
<dbReference type="Gene3D" id="3.30.559.10">
    <property type="entry name" value="Chloramphenicol acetyltransferase-like domain"/>
    <property type="match status" value="2"/>
</dbReference>
<keyword evidence="6" id="KW-1185">Reference proteome</keyword>
<dbReference type="RefSeq" id="WP_396946742.1">
    <property type="nucleotide sequence ID" value="NZ_JBIRXV010000006.1"/>
</dbReference>
<dbReference type="Gene3D" id="3.30.559.30">
    <property type="entry name" value="Nonribosomal peptide synthetase, condensation domain"/>
    <property type="match status" value="2"/>
</dbReference>
<dbReference type="Gene3D" id="3.40.50.12780">
    <property type="entry name" value="N-terminal domain of ligase-like"/>
    <property type="match status" value="2"/>
</dbReference>
<dbReference type="InterPro" id="IPR042099">
    <property type="entry name" value="ANL_N_sf"/>
</dbReference>
<dbReference type="Pfam" id="PF00550">
    <property type="entry name" value="PP-binding"/>
    <property type="match status" value="2"/>
</dbReference>
<comment type="cofactor">
    <cofactor evidence="1">
        <name>pantetheine 4'-phosphate</name>
        <dbReference type="ChEBI" id="CHEBI:47942"/>
    </cofactor>
</comment>
<dbReference type="CDD" id="cd19540">
    <property type="entry name" value="LCL_NRPS-like"/>
    <property type="match status" value="2"/>
</dbReference>
<dbReference type="InterPro" id="IPR006162">
    <property type="entry name" value="Ppantetheine_attach_site"/>
</dbReference>
<dbReference type="NCBIfam" id="TIGR01733">
    <property type="entry name" value="AA-adenyl-dom"/>
    <property type="match status" value="2"/>
</dbReference>
<sequence>METARRSARGSRRRRSGSPLFAQLLTAAVESAATEVAIRFNPTGDPADDRELTYAELDAASSRLARELIERGVGPGDVVAIGISRSVESVLAVWAIAKTGAAYVPVDPTYPTDRINHIVADSGATVGLTTSAHRPVLGTGVYWIELDDPVQAARIAARPEHPISYTDRVRPLDERHPAYVIYTSGSTGKPKGVVVTHSGLAGLVAAEREHYGVTEDSRVLHVCSPNFDVSVLELLLAFSSGATLVIAPPNVFGGFELADLLRREHVTHMLITPGALESVDPDGLDDLQAVVVAGDKFGPELVGRWAAEREFYNGYGPTEATILATSTPPMTPGEPITIGTAIPGVGAFVLDSRLRPVPAGVVGELYLSGPALAQGYLNRPGLTAERFVASPFGAESGNQGARLYRTGDLVRRTETGGQDGGVIEYLGRSDFQVKIRGFRIELGEIDNALTSHPDIDFAATLGKTLPSGATALVAYVLPRPGADVDTGVLSEYIAESLPAYMVPASIVVLDEIPLTPVGKLDRAALPEPVFAVREFRAPSTPVEEIVAGVFAALLVAEEDGRVGADDDFFELGGNSLLAAQAAARIGAALGARVPVQLLFEVSTVAGLAARVEAHAGSVAGQALRAWPRPERVPLSYAQQRMWFLNRFDPGSGVNNIPVAVRLSGVLDVAALRAAVADVVARHEVLRTVYPDVDGVGVQVVLPVDDPRAVPEVLVRRAHESEVAALVAAAVGEGFDVTAAPPVRVRLIVLSESEHVLVCVVHHIAGDGFSMGPLTRDLMSAYVQRSQGGAPQWPALEVQYADFALWQREVLGDEGDPESVLAAQVGYWRGQLAGLPEQLELPADRARPAVASYQGATVGFEVDAGVHAGLSRVAAEHNATVFMVVHAALAVLLARLSNSRDIAVGTPVAGRGEAALDELIGMFVNTLVLRTEIDPGARFSELLAGVRAVDVAAFGHADVPFERLVEVLDPPRSPARHPLFQVMLTFQNLTVPELALPGLSVSPVDLSVGLAKFDLQLAVAENLGRDGGAGGLSAAFTYATDLFDVATVRDFADRFTRILAAVAADASVVVGDIDVLASGERELVLHEWSTPGALVPEVTLVDVITTQARNRPDAVAIRCGDTTLTFGELHRRASQVARALIAVGAGPESVVAVAVARTQELPVALLGVLIAGAAYLPIDTTYPVQRLEFMLEDAAPVCVLTTATEQDSLPAGNIPVLLLEETTGYDDARVRNRERVRPLRPDNLAYVIYTSGSTGVPKGVGVAHRNVVELFANTQLLFEFDETDVWTLFHSFAFDFSVWELWCALANGGSVVVVDYLTSRSPEQFRELLIREQVTVLNQTPSAFYQLAEADRAAHQDQGKFALRYIVFGGEALDLRQLRRWYERHPVDAPWLVNMYGITETTVHVSFLSLDEQMVDNPASVIGRALPGLDAYVLDDRLHPAPVGVAGEIYVAGAQLSRGYLGRPGLAATRFVANPFGAPGSRMYRSGDIGRWVGFGGRATLEYAGRGDQQVQLRGFRIELGEIEAALLRCPGVSQAVVLVRADDHAGDRLIGYVVPDSGASLDASVLRAQVSEFLTGYMVPDALMVLDALPLTPNGKLDRRALPAPEFVSAVVFRAPSSPVEQAVAEVFAGLLGAGEVGLDDDFFALGGNSLLATRVVARINEALDADVSVRQLFEAPTVAELAARVVPGAGGGTRTVLERVERAEPIPLSLAQQRMWVLNQFDPTSPAYNIPLAIRLHGALDVSALRYALADVLERHESLRTRYPADGPGGLPRQQILTVAQALPTGLEVVVTDDPTTQVMDLMRTGFDVTTEVPVRALLLETSPDEHLLAFVAHHIAADGASMAPLARDLVTAYLARIGGNSPRWAPLEVQYADYAIWQRHVIGTDDDETSVAARQLTYWRHHLAGLTAPTELPTDRPRPATPSMRGANTGFALPPEVHHALTDLAHAHNCTLFMVVHAALAVLLARLTGDADIAIGTPIAGRGHRALDDLVGMFVNTLTLRTRVEAATTFTELIDHTRETDLAAFANADIPFERVVEIVAPGRATTHNPLFGVVLSFQNNEQPTLQLPGLTVTALDTDTVAAKFDLQVNINPHHHDDGTPAHLDTIFTYATDLFDETTIHTLGHRLHRILTTIATNPHTPIGDIDILDDTERERMAVAAEPVSVEAPAATAGTALTQALAAAVEDDPDGPAVVSGESALSYQELDARSSRLARVLIARGCGPGAGVAVRLDRGVEAVVATWAVLKSGAAVVPADALDALLPHGLEVKTGLTVGGAHPTATVDWLALDDAAVIAEIAAESPRPVTYAHRIRALRGSDPAFAGQQVLSYDDLAAAAGRLRSRTELTFESRTFQHGSPQSPAALIEVVAAGSVGASVVLVGVDGALTESLADEWVTHLVTDRTGLDTLDPTALEDLHAVVLDNGVGAVPAGPWTEVAAIVELTELLGSE</sequence>
<dbReference type="EMBL" id="JBIRXV010000006">
    <property type="protein sequence ID" value="MFI2324047.1"/>
    <property type="molecule type" value="Genomic_DNA"/>
</dbReference>
<evidence type="ECO:0000256" key="1">
    <source>
        <dbReference type="ARBA" id="ARBA00001957"/>
    </source>
</evidence>
<evidence type="ECO:0000313" key="6">
    <source>
        <dbReference type="Proteomes" id="UP001611450"/>
    </source>
</evidence>
<dbReference type="NCBIfam" id="NF003417">
    <property type="entry name" value="PRK04813.1"/>
    <property type="match status" value="3"/>
</dbReference>
<dbReference type="InterPro" id="IPR009081">
    <property type="entry name" value="PP-bd_ACP"/>
</dbReference>
<gene>
    <name evidence="5" type="ORF">ACH47G_26510</name>
</gene>
<name>A0ABW7WM36_9NOCA</name>
<dbReference type="InterPro" id="IPR036736">
    <property type="entry name" value="ACP-like_sf"/>
</dbReference>
<dbReference type="Gene3D" id="1.10.1200.10">
    <property type="entry name" value="ACP-like"/>
    <property type="match status" value="2"/>
</dbReference>
<dbReference type="PANTHER" id="PTHR45527:SF14">
    <property type="entry name" value="PLIPASTATIN SYNTHASE SUBUNIT B"/>
    <property type="match status" value="1"/>
</dbReference>
<dbReference type="SUPFAM" id="SSF52777">
    <property type="entry name" value="CoA-dependent acyltransferases"/>
    <property type="match status" value="4"/>
</dbReference>
<dbReference type="PROSITE" id="PS00012">
    <property type="entry name" value="PHOSPHOPANTETHEINE"/>
    <property type="match status" value="2"/>
</dbReference>
<dbReference type="InterPro" id="IPR010071">
    <property type="entry name" value="AA_adenyl_dom"/>
</dbReference>
<organism evidence="5 6">
    <name type="scientific">Nocardia beijingensis</name>
    <dbReference type="NCBI Taxonomy" id="95162"/>
    <lineage>
        <taxon>Bacteria</taxon>
        <taxon>Bacillati</taxon>
        <taxon>Actinomycetota</taxon>
        <taxon>Actinomycetes</taxon>
        <taxon>Mycobacteriales</taxon>
        <taxon>Nocardiaceae</taxon>
        <taxon>Nocardia</taxon>
    </lineage>
</organism>
<dbReference type="Pfam" id="PF00501">
    <property type="entry name" value="AMP-binding"/>
    <property type="match status" value="3"/>
</dbReference>
<evidence type="ECO:0000256" key="2">
    <source>
        <dbReference type="ARBA" id="ARBA00022450"/>
    </source>
</evidence>
<dbReference type="CDD" id="cd17643">
    <property type="entry name" value="A_NRPS_Cytc1-like"/>
    <property type="match status" value="1"/>
</dbReference>
<dbReference type="InterPro" id="IPR000873">
    <property type="entry name" value="AMP-dep_synth/lig_dom"/>
</dbReference>
<evidence type="ECO:0000256" key="3">
    <source>
        <dbReference type="ARBA" id="ARBA00022553"/>
    </source>
</evidence>
<dbReference type="Gene3D" id="3.40.50.980">
    <property type="match status" value="2"/>
</dbReference>
<dbReference type="PROSITE" id="PS50075">
    <property type="entry name" value="CARRIER"/>
    <property type="match status" value="2"/>
</dbReference>
<keyword evidence="2" id="KW-0596">Phosphopantetheine</keyword>
<feature type="domain" description="Carrier" evidence="4">
    <location>
        <begin position="540"/>
        <end position="615"/>
    </location>
</feature>
<dbReference type="Pfam" id="PF13193">
    <property type="entry name" value="AMP-binding_C"/>
    <property type="match status" value="2"/>
</dbReference>
<dbReference type="SUPFAM" id="SSF47336">
    <property type="entry name" value="ACP-like"/>
    <property type="match status" value="2"/>
</dbReference>
<dbReference type="PROSITE" id="PS00455">
    <property type="entry name" value="AMP_BINDING"/>
    <property type="match status" value="2"/>
</dbReference>
<dbReference type="SMART" id="SM00823">
    <property type="entry name" value="PKS_PP"/>
    <property type="match status" value="2"/>
</dbReference>
<evidence type="ECO:0000259" key="4">
    <source>
        <dbReference type="PROSITE" id="PS50075"/>
    </source>
</evidence>
<comment type="caution">
    <text evidence="5">The sequence shown here is derived from an EMBL/GenBank/DDBJ whole genome shotgun (WGS) entry which is preliminary data.</text>
</comment>
<dbReference type="InterPro" id="IPR045851">
    <property type="entry name" value="AMP-bd_C_sf"/>
</dbReference>
<reference evidence="5 6" key="1">
    <citation type="submission" date="2024-10" db="EMBL/GenBank/DDBJ databases">
        <title>The Natural Products Discovery Center: Release of the First 8490 Sequenced Strains for Exploring Actinobacteria Biosynthetic Diversity.</title>
        <authorList>
            <person name="Kalkreuter E."/>
            <person name="Kautsar S.A."/>
            <person name="Yang D."/>
            <person name="Bader C.D."/>
            <person name="Teijaro C.N."/>
            <person name="Fluegel L."/>
            <person name="Davis C.M."/>
            <person name="Simpson J.R."/>
            <person name="Lauterbach L."/>
            <person name="Steele A.D."/>
            <person name="Gui C."/>
            <person name="Meng S."/>
            <person name="Li G."/>
            <person name="Viehrig K."/>
            <person name="Ye F."/>
            <person name="Su P."/>
            <person name="Kiefer A.F."/>
            <person name="Nichols A."/>
            <person name="Cepeda A.J."/>
            <person name="Yan W."/>
            <person name="Fan B."/>
            <person name="Jiang Y."/>
            <person name="Adhikari A."/>
            <person name="Zheng C.-J."/>
            <person name="Schuster L."/>
            <person name="Cowan T.M."/>
            <person name="Smanski M.J."/>
            <person name="Chevrette M.G."/>
            <person name="De Carvalho L.P.S."/>
            <person name="Shen B."/>
        </authorList>
    </citation>
    <scope>NUCLEOTIDE SEQUENCE [LARGE SCALE GENOMIC DNA]</scope>
    <source>
        <strain evidence="5 6">NPDC019626</strain>
    </source>
</reference>
<proteinExistence type="predicted"/>
<protein>
    <submittedName>
        <fullName evidence="5">Amino acid adenylation domain-containing protein</fullName>
    </submittedName>
</protein>
<evidence type="ECO:0000313" key="5">
    <source>
        <dbReference type="EMBL" id="MFI2324047.1"/>
    </source>
</evidence>
<dbReference type="InterPro" id="IPR025110">
    <property type="entry name" value="AMP-bd_C"/>
</dbReference>
<dbReference type="Gene3D" id="2.30.38.10">
    <property type="entry name" value="Luciferase, Domain 3"/>
    <property type="match status" value="1"/>
</dbReference>
<keyword evidence="3" id="KW-0597">Phosphoprotein</keyword>
<dbReference type="Pfam" id="PF00668">
    <property type="entry name" value="Condensation"/>
    <property type="match status" value="2"/>
</dbReference>